<keyword evidence="12" id="KW-1185">Reference proteome</keyword>
<feature type="transmembrane region" description="Helical" evidence="9">
    <location>
        <begin position="12"/>
        <end position="32"/>
    </location>
</feature>
<proteinExistence type="inferred from homology"/>
<comment type="function">
    <text evidence="9">Part of the tripartite ATP-independent periplasmic (TRAP) transport system.</text>
</comment>
<evidence type="ECO:0000313" key="11">
    <source>
        <dbReference type="EMBL" id="ABC33078.1"/>
    </source>
</evidence>
<keyword evidence="3" id="KW-1003">Cell membrane</keyword>
<feature type="transmembrane region" description="Helical" evidence="9">
    <location>
        <begin position="86"/>
        <end position="111"/>
    </location>
</feature>
<evidence type="ECO:0000256" key="9">
    <source>
        <dbReference type="RuleBase" id="RU369079"/>
    </source>
</evidence>
<accession>Q2S8E6</accession>
<dbReference type="eggNOG" id="COG3090">
    <property type="taxonomic scope" value="Bacteria"/>
</dbReference>
<feature type="transmembrane region" description="Helical" evidence="9">
    <location>
        <begin position="47"/>
        <end position="65"/>
    </location>
</feature>
<feature type="transmembrane region" description="Helical" evidence="9">
    <location>
        <begin position="123"/>
        <end position="147"/>
    </location>
</feature>
<keyword evidence="2 9" id="KW-0813">Transport</keyword>
<evidence type="ECO:0000256" key="6">
    <source>
        <dbReference type="ARBA" id="ARBA00022989"/>
    </source>
</evidence>
<dbReference type="InterPro" id="IPR055348">
    <property type="entry name" value="DctQ"/>
</dbReference>
<comment type="similarity">
    <text evidence="8 9">Belongs to the TRAP transporter small permease family.</text>
</comment>
<dbReference type="AlphaFoldDB" id="Q2S8E6"/>
<dbReference type="RefSeq" id="WP_011400130.1">
    <property type="nucleotide sequence ID" value="NC_007645.1"/>
</dbReference>
<feature type="domain" description="Tripartite ATP-independent periplasmic transporters DctQ component" evidence="10">
    <location>
        <begin position="24"/>
        <end position="153"/>
    </location>
</feature>
<evidence type="ECO:0000256" key="2">
    <source>
        <dbReference type="ARBA" id="ARBA00022448"/>
    </source>
</evidence>
<dbReference type="InterPro" id="IPR007387">
    <property type="entry name" value="TRAP_DctQ"/>
</dbReference>
<dbReference type="EMBL" id="CP000155">
    <property type="protein sequence ID" value="ABC33078.1"/>
    <property type="molecule type" value="Genomic_DNA"/>
</dbReference>
<keyword evidence="7 9" id="KW-0472">Membrane</keyword>
<dbReference type="Pfam" id="PF04290">
    <property type="entry name" value="DctQ"/>
    <property type="match status" value="1"/>
</dbReference>
<name>Q2S8E6_HAHCH</name>
<evidence type="ECO:0000256" key="8">
    <source>
        <dbReference type="ARBA" id="ARBA00038436"/>
    </source>
</evidence>
<evidence type="ECO:0000256" key="4">
    <source>
        <dbReference type="ARBA" id="ARBA00022519"/>
    </source>
</evidence>
<protein>
    <recommendedName>
        <fullName evidence="9">TRAP transporter small permease protein</fullName>
    </recommendedName>
</protein>
<evidence type="ECO:0000313" key="12">
    <source>
        <dbReference type="Proteomes" id="UP000000238"/>
    </source>
</evidence>
<sequence length="173" mass="19290">MLRLTLDRLYKAGLVLASVSMVLICLLMTMQIVGRWFGLIVPSVEDFVGYFLASATFFALAYSFRHNSHIRVTFLTRQVKGVAQRYVELFNLTALLILVGFITYAVGGFVLETYEFEDVSTGYIAVPLWMPQSVMLAGLALFFIAVLDDWVAALLKRKPSYVTAQEAGEAAVE</sequence>
<comment type="subcellular location">
    <subcellularLocation>
        <location evidence="1 9">Cell inner membrane</location>
        <topology evidence="1 9">Multi-pass membrane protein</topology>
    </subcellularLocation>
</comment>
<evidence type="ECO:0000256" key="7">
    <source>
        <dbReference type="ARBA" id="ARBA00023136"/>
    </source>
</evidence>
<dbReference type="KEGG" id="hch:HCH_06433"/>
<organism evidence="11 12">
    <name type="scientific">Hahella chejuensis (strain KCTC 2396)</name>
    <dbReference type="NCBI Taxonomy" id="349521"/>
    <lineage>
        <taxon>Bacteria</taxon>
        <taxon>Pseudomonadati</taxon>
        <taxon>Pseudomonadota</taxon>
        <taxon>Gammaproteobacteria</taxon>
        <taxon>Oceanospirillales</taxon>
        <taxon>Hahellaceae</taxon>
        <taxon>Hahella</taxon>
    </lineage>
</organism>
<dbReference type="GO" id="GO:0005886">
    <property type="term" value="C:plasma membrane"/>
    <property type="evidence" value="ECO:0007669"/>
    <property type="project" value="UniProtKB-SubCell"/>
</dbReference>
<keyword evidence="5 9" id="KW-0812">Transmembrane</keyword>
<evidence type="ECO:0000256" key="3">
    <source>
        <dbReference type="ARBA" id="ARBA00022475"/>
    </source>
</evidence>
<dbReference type="PANTHER" id="PTHR35011">
    <property type="entry name" value="2,3-DIKETO-L-GULONATE TRAP TRANSPORTER SMALL PERMEASE PROTEIN YIAM"/>
    <property type="match status" value="1"/>
</dbReference>
<gene>
    <name evidence="11" type="ordered locus">HCH_06433</name>
</gene>
<keyword evidence="6 9" id="KW-1133">Transmembrane helix</keyword>
<reference evidence="11 12" key="1">
    <citation type="journal article" date="2005" name="Nucleic Acids Res.">
        <title>Genomic blueprint of Hahella chejuensis, a marine microbe producing an algicidal agent.</title>
        <authorList>
            <person name="Jeong H."/>
            <person name="Yim J.H."/>
            <person name="Lee C."/>
            <person name="Choi S.-H."/>
            <person name="Park Y.K."/>
            <person name="Yoon S.H."/>
            <person name="Hur C.-G."/>
            <person name="Kang H.-Y."/>
            <person name="Kim D."/>
            <person name="Lee H.H."/>
            <person name="Park K.H."/>
            <person name="Park S.-H."/>
            <person name="Park H.-S."/>
            <person name="Lee H.K."/>
            <person name="Oh T.K."/>
            <person name="Kim J.F."/>
        </authorList>
    </citation>
    <scope>NUCLEOTIDE SEQUENCE [LARGE SCALE GENOMIC DNA]</scope>
    <source>
        <strain evidence="11 12">KCTC 2396</strain>
    </source>
</reference>
<evidence type="ECO:0000256" key="1">
    <source>
        <dbReference type="ARBA" id="ARBA00004429"/>
    </source>
</evidence>
<dbReference type="GO" id="GO:0022857">
    <property type="term" value="F:transmembrane transporter activity"/>
    <property type="evidence" value="ECO:0007669"/>
    <property type="project" value="UniProtKB-UniRule"/>
</dbReference>
<dbReference type="STRING" id="349521.HCH_06433"/>
<dbReference type="PANTHER" id="PTHR35011:SF10">
    <property type="entry name" value="TRAP TRANSPORTER SMALL PERMEASE PROTEIN"/>
    <property type="match status" value="1"/>
</dbReference>
<dbReference type="Proteomes" id="UP000000238">
    <property type="component" value="Chromosome"/>
</dbReference>
<keyword evidence="4 9" id="KW-0997">Cell inner membrane</keyword>
<evidence type="ECO:0000256" key="5">
    <source>
        <dbReference type="ARBA" id="ARBA00022692"/>
    </source>
</evidence>
<dbReference type="HOGENOM" id="CLU_086356_2_3_6"/>
<dbReference type="OrthoDB" id="26202at2"/>
<dbReference type="GO" id="GO:0015740">
    <property type="term" value="P:C4-dicarboxylate transport"/>
    <property type="evidence" value="ECO:0007669"/>
    <property type="project" value="TreeGrafter"/>
</dbReference>
<evidence type="ECO:0000259" key="10">
    <source>
        <dbReference type="Pfam" id="PF04290"/>
    </source>
</evidence>
<comment type="subunit">
    <text evidence="9">The complex comprises the extracytoplasmic solute receptor protein and the two transmembrane proteins.</text>
</comment>